<evidence type="ECO:0000259" key="1">
    <source>
        <dbReference type="Pfam" id="PF02518"/>
    </source>
</evidence>
<feature type="domain" description="Histidine kinase/HSP90-like ATPase" evidence="1">
    <location>
        <begin position="31"/>
        <end position="83"/>
    </location>
</feature>
<evidence type="ECO:0000313" key="3">
    <source>
        <dbReference type="Proteomes" id="UP000578036"/>
    </source>
</evidence>
<name>A0A7W4V998_9BURK</name>
<dbReference type="Gene3D" id="3.30.565.10">
    <property type="entry name" value="Histidine kinase-like ATPase, C-terminal domain"/>
    <property type="match status" value="1"/>
</dbReference>
<reference evidence="2 3" key="1">
    <citation type="submission" date="2020-08" db="EMBL/GenBank/DDBJ databases">
        <title>Genomic Encyclopedia of Type Strains, Phase IV (KMG-V): Genome sequencing to study the core and pangenomes of soil and plant-associated prokaryotes.</title>
        <authorList>
            <person name="Whitman W."/>
        </authorList>
    </citation>
    <scope>NUCLEOTIDE SEQUENCE [LARGE SCALE GENOMIC DNA]</scope>
    <source>
        <strain evidence="2 3">SLV-2362</strain>
    </source>
</reference>
<organism evidence="2 3">
    <name type="scientific">Cupriavidus alkaliphilus</name>
    <dbReference type="NCBI Taxonomy" id="942866"/>
    <lineage>
        <taxon>Bacteria</taxon>
        <taxon>Pseudomonadati</taxon>
        <taxon>Pseudomonadota</taxon>
        <taxon>Betaproteobacteria</taxon>
        <taxon>Burkholderiales</taxon>
        <taxon>Burkholderiaceae</taxon>
        <taxon>Cupriavidus</taxon>
    </lineage>
</organism>
<proteinExistence type="predicted"/>
<accession>A0A7W4V998</accession>
<sequence>MRSLHHATAVPSPVSGTALGMTEFWHQTPSDHRQPFVRLEESRNRETGGTGLGLAIAHQLAMAVGGSLKLRNRESGGLVAEIRIA</sequence>
<protein>
    <recommendedName>
        <fullName evidence="1">Histidine kinase/HSP90-like ATPase domain-containing protein</fullName>
    </recommendedName>
</protein>
<evidence type="ECO:0000313" key="2">
    <source>
        <dbReference type="EMBL" id="MBB3007382.1"/>
    </source>
</evidence>
<dbReference type="Proteomes" id="UP000578036">
    <property type="component" value="Unassembled WGS sequence"/>
</dbReference>
<dbReference type="EMBL" id="JACHWF010000002">
    <property type="protein sequence ID" value="MBB3007382.1"/>
    <property type="molecule type" value="Genomic_DNA"/>
</dbReference>
<keyword evidence="3" id="KW-1185">Reference proteome</keyword>
<dbReference type="SUPFAM" id="SSF55874">
    <property type="entry name" value="ATPase domain of HSP90 chaperone/DNA topoisomerase II/histidine kinase"/>
    <property type="match status" value="1"/>
</dbReference>
<dbReference type="AlphaFoldDB" id="A0A7W4V998"/>
<dbReference type="InterPro" id="IPR003594">
    <property type="entry name" value="HATPase_dom"/>
</dbReference>
<gene>
    <name evidence="2" type="ORF">FHX61_002030</name>
</gene>
<dbReference type="InterPro" id="IPR036890">
    <property type="entry name" value="HATPase_C_sf"/>
</dbReference>
<dbReference type="Pfam" id="PF02518">
    <property type="entry name" value="HATPase_c"/>
    <property type="match status" value="1"/>
</dbReference>
<comment type="caution">
    <text evidence="2">The sequence shown here is derived from an EMBL/GenBank/DDBJ whole genome shotgun (WGS) entry which is preliminary data.</text>
</comment>